<dbReference type="PANTHER" id="PTHR31650:SF1">
    <property type="entry name" value="WAX ESTER SYNTHASE_DIACYLGLYCEROL ACYLTRANSFERASE 4-RELATED"/>
    <property type="match status" value="1"/>
</dbReference>
<comment type="caution">
    <text evidence="14">The sequence shown here is derived from an EMBL/GenBank/DDBJ whole genome shotgun (WGS) entry which is preliminary data.</text>
</comment>
<dbReference type="Pfam" id="PF03007">
    <property type="entry name" value="WS_DGAT_cat"/>
    <property type="match status" value="1"/>
</dbReference>
<evidence type="ECO:0000256" key="8">
    <source>
        <dbReference type="ARBA" id="ARBA00023098"/>
    </source>
</evidence>
<evidence type="ECO:0000256" key="9">
    <source>
        <dbReference type="ARBA" id="ARBA00023315"/>
    </source>
</evidence>
<keyword evidence="8 11" id="KW-0443">Lipid metabolism</keyword>
<dbReference type="Pfam" id="PF06974">
    <property type="entry name" value="WS_DGAT_C"/>
    <property type="match status" value="1"/>
</dbReference>
<evidence type="ECO:0000313" key="14">
    <source>
        <dbReference type="EMBL" id="MBU9762442.1"/>
    </source>
</evidence>
<evidence type="ECO:0000259" key="13">
    <source>
        <dbReference type="Pfam" id="PF06974"/>
    </source>
</evidence>
<dbReference type="EMBL" id="VOMB01000002">
    <property type="protein sequence ID" value="MBU9762442.1"/>
    <property type="molecule type" value="Genomic_DNA"/>
</dbReference>
<keyword evidence="7 11" id="KW-0319">Glycerol metabolism</keyword>
<evidence type="ECO:0000256" key="4">
    <source>
        <dbReference type="ARBA" id="ARBA00013244"/>
    </source>
</evidence>
<feature type="domain" description="O-acyltransferase WSD1-like N-terminal" evidence="12">
    <location>
        <begin position="4"/>
        <end position="278"/>
    </location>
</feature>
<evidence type="ECO:0000256" key="2">
    <source>
        <dbReference type="ARBA" id="ARBA00005189"/>
    </source>
</evidence>
<proteinExistence type="inferred from homology"/>
<feature type="domain" description="O-acyltransferase WSD1 C-terminal" evidence="13">
    <location>
        <begin position="318"/>
        <end position="465"/>
    </location>
</feature>
<evidence type="ECO:0000256" key="6">
    <source>
        <dbReference type="ARBA" id="ARBA00022679"/>
    </source>
</evidence>
<dbReference type="RefSeq" id="WP_217154440.1">
    <property type="nucleotide sequence ID" value="NZ_VOMB01000002.1"/>
</dbReference>
<dbReference type="NCBIfam" id="TIGR02946">
    <property type="entry name" value="acyl_WS_DGAT"/>
    <property type="match status" value="1"/>
</dbReference>
<keyword evidence="5 11" id="KW-0444">Lipid biosynthesis</keyword>
<accession>A0ABS6KFX6</accession>
<dbReference type="InterPro" id="IPR009721">
    <property type="entry name" value="O-acyltransferase_WSD1_C"/>
</dbReference>
<keyword evidence="15" id="KW-1185">Reference proteome</keyword>
<dbReference type="InterPro" id="IPR045034">
    <property type="entry name" value="O-acyltransferase_WSD1-like"/>
</dbReference>
<reference evidence="14 15" key="1">
    <citation type="journal article" date="2021" name="Sci. Rep.">
        <title>Phenotypic and genomic hallmarks of a novel, potentially pathogenic rapidly growing Mycobacterium species related to the Mycobacterium fortuitum complex.</title>
        <authorList>
            <person name="Gharbi R."/>
            <person name="Khanna V."/>
            <person name="Frigui W."/>
            <person name="Mhenni B."/>
            <person name="Brosch R."/>
            <person name="Mardassi H."/>
        </authorList>
    </citation>
    <scope>NUCLEOTIDE SEQUENCE [LARGE SCALE GENOMIC DNA]</scope>
    <source>
        <strain evidence="14 15">TNTM28</strain>
    </source>
</reference>
<evidence type="ECO:0000256" key="10">
    <source>
        <dbReference type="ARBA" id="ARBA00048109"/>
    </source>
</evidence>
<organism evidence="14 15">
    <name type="scientific">[Mycobacterium] fortunisiensis</name>
    <dbReference type="NCBI Taxonomy" id="2600579"/>
    <lineage>
        <taxon>Bacteria</taxon>
        <taxon>Bacillati</taxon>
        <taxon>Actinomycetota</taxon>
        <taxon>Actinomycetes</taxon>
        <taxon>Mycobacteriales</taxon>
        <taxon>Mycobacteriaceae</taxon>
        <taxon>Mycolicibacterium</taxon>
    </lineage>
</organism>
<gene>
    <name evidence="14" type="ORF">FR943_01055</name>
</gene>
<keyword evidence="6 11" id="KW-0808">Transferase</keyword>
<comment type="similarity">
    <text evidence="3 11">Belongs to the long-chain O-acyltransferase family.</text>
</comment>
<evidence type="ECO:0000313" key="15">
    <source>
        <dbReference type="Proteomes" id="UP000812982"/>
    </source>
</evidence>
<comment type="catalytic activity">
    <reaction evidence="10 11">
        <text>an acyl-CoA + a 1,2-diacyl-sn-glycerol = a triacyl-sn-glycerol + CoA</text>
        <dbReference type="Rhea" id="RHEA:10868"/>
        <dbReference type="ChEBI" id="CHEBI:17815"/>
        <dbReference type="ChEBI" id="CHEBI:57287"/>
        <dbReference type="ChEBI" id="CHEBI:58342"/>
        <dbReference type="ChEBI" id="CHEBI:64615"/>
        <dbReference type="EC" id="2.3.1.20"/>
    </reaction>
</comment>
<comment type="pathway">
    <text evidence="1 11">Glycerolipid metabolism; triacylglycerol biosynthesis.</text>
</comment>
<evidence type="ECO:0000256" key="5">
    <source>
        <dbReference type="ARBA" id="ARBA00022516"/>
    </source>
</evidence>
<dbReference type="Proteomes" id="UP000812982">
    <property type="component" value="Unassembled WGS sequence"/>
</dbReference>
<dbReference type="EC" id="2.3.1.20" evidence="4 11"/>
<sequence length="484" mass="52956">MKRLSGWDAFLLYTETPNVHMHTLKIAVIALDDLGGRKFGIDEFREVIRGRLHKLDPFGYQLVDIPFKFHHPMWRENCDVDLEYHVRPWRVRAPGGRRELDEAIGEIGSTQLDRSRPLWEMYLVEGLAGGGGADHGDGGGGGRIAVVGKIHHALADGIASANLLARGMDLREGPQRDEASYAPDPAPTKSELVRSAFADHMRQLGRLPGTFRYTAQGLGRVRRSHRKLSPELTRPFTPPASFMNHFLGAKRTFATATLALADVKETAKALGVTINDLVLAMSSGALRKLSLKYDGQADHPLLASVPMSFDFSPDRISGNRFSGVLVALPVDVADTAERVRCAHEAAALAKESHQLIGPELIARWAAYMPPAPVEAAFKWLSNQDGQNKVLNLNISNVPGPRERGKVGGATVTEIYSVGPITTGSGLNITVWSYVDQLNISVLSDDVTVDDPHEVTDGMIEEFREIRRVAGLSDELTVVESAMPQ</sequence>
<dbReference type="InterPro" id="IPR004255">
    <property type="entry name" value="O-acyltransferase_WSD1_N"/>
</dbReference>
<evidence type="ECO:0000259" key="12">
    <source>
        <dbReference type="Pfam" id="PF03007"/>
    </source>
</evidence>
<evidence type="ECO:0000256" key="11">
    <source>
        <dbReference type="RuleBase" id="RU361241"/>
    </source>
</evidence>
<keyword evidence="9 11" id="KW-0012">Acyltransferase</keyword>
<dbReference type="InterPro" id="IPR014292">
    <property type="entry name" value="Acyl_transf_WS/DGAT"/>
</dbReference>
<protein>
    <recommendedName>
        <fullName evidence="4 11">Diacylglycerol O-acyltransferase</fullName>
        <ecNumber evidence="4 11">2.3.1.20</ecNumber>
    </recommendedName>
</protein>
<evidence type="ECO:0000256" key="1">
    <source>
        <dbReference type="ARBA" id="ARBA00004771"/>
    </source>
</evidence>
<comment type="pathway">
    <text evidence="2">Lipid metabolism.</text>
</comment>
<dbReference type="PANTHER" id="PTHR31650">
    <property type="entry name" value="O-ACYLTRANSFERASE (WSD1-LIKE) FAMILY PROTEIN"/>
    <property type="match status" value="1"/>
</dbReference>
<name>A0ABS6KFX6_9MYCO</name>
<evidence type="ECO:0000256" key="7">
    <source>
        <dbReference type="ARBA" id="ARBA00022798"/>
    </source>
</evidence>
<evidence type="ECO:0000256" key="3">
    <source>
        <dbReference type="ARBA" id="ARBA00009587"/>
    </source>
</evidence>